<evidence type="ECO:0000313" key="7">
    <source>
        <dbReference type="Proteomes" id="UP000287224"/>
    </source>
</evidence>
<evidence type="ECO:0000259" key="5">
    <source>
        <dbReference type="Pfam" id="PF21365"/>
    </source>
</evidence>
<dbReference type="Pfam" id="PF13802">
    <property type="entry name" value="Gal_mutarotas_2"/>
    <property type="match status" value="1"/>
</dbReference>
<feature type="domain" description="Glycoside hydrolase family 31 TIM barrel" evidence="3">
    <location>
        <begin position="312"/>
        <end position="629"/>
    </location>
</feature>
<dbReference type="GO" id="GO:0004553">
    <property type="term" value="F:hydrolase activity, hydrolyzing O-glycosyl compounds"/>
    <property type="evidence" value="ECO:0007669"/>
    <property type="project" value="InterPro"/>
</dbReference>
<dbReference type="SUPFAM" id="SSF51011">
    <property type="entry name" value="Glycosyl hydrolase domain"/>
    <property type="match status" value="1"/>
</dbReference>
<dbReference type="PANTHER" id="PTHR43863:SF2">
    <property type="entry name" value="MALTASE-GLUCOAMYLASE"/>
    <property type="match status" value="1"/>
</dbReference>
<dbReference type="InterPro" id="IPR025887">
    <property type="entry name" value="Glyco_hydro_31_N_dom"/>
</dbReference>
<dbReference type="InterPro" id="IPR051816">
    <property type="entry name" value="Glycosyl_Hydrolase_31"/>
</dbReference>
<gene>
    <name evidence="6" type="ORF">KDAU_71770</name>
</gene>
<dbReference type="InterPro" id="IPR011013">
    <property type="entry name" value="Gal_mutarotase_sf_dom"/>
</dbReference>
<evidence type="ECO:0000256" key="2">
    <source>
        <dbReference type="RuleBase" id="RU361185"/>
    </source>
</evidence>
<dbReference type="CDD" id="cd14752">
    <property type="entry name" value="GH31_N"/>
    <property type="match status" value="1"/>
</dbReference>
<dbReference type="InterPro" id="IPR013780">
    <property type="entry name" value="Glyco_hydro_b"/>
</dbReference>
<evidence type="ECO:0000259" key="4">
    <source>
        <dbReference type="Pfam" id="PF13802"/>
    </source>
</evidence>
<comment type="similarity">
    <text evidence="1 2">Belongs to the glycosyl hydrolase 31 family.</text>
</comment>
<reference evidence="7" key="1">
    <citation type="submission" date="2018-12" db="EMBL/GenBank/DDBJ databases">
        <title>Tengunoibacter tsumagoiensis gen. nov., sp. nov., Dictyobacter kobayashii sp. nov., D. alpinus sp. nov., and D. joshuensis sp. nov. and description of Dictyobacteraceae fam. nov. within the order Ktedonobacterales isolated from Tengu-no-mugimeshi.</title>
        <authorList>
            <person name="Wang C.M."/>
            <person name="Zheng Y."/>
            <person name="Sakai Y."/>
            <person name="Toyoda A."/>
            <person name="Minakuchi Y."/>
            <person name="Abe K."/>
            <person name="Yokota A."/>
            <person name="Yabe S."/>
        </authorList>
    </citation>
    <scope>NUCLEOTIDE SEQUENCE [LARGE SCALE GENOMIC DNA]</scope>
    <source>
        <strain evidence="7">S-27</strain>
    </source>
</reference>
<dbReference type="InterPro" id="IPR000322">
    <property type="entry name" value="Glyco_hydro_31_TIM"/>
</dbReference>
<dbReference type="RefSeq" id="WP_126602644.1">
    <property type="nucleotide sequence ID" value="NZ_BIFQ01000002.1"/>
</dbReference>
<dbReference type="GO" id="GO:0005975">
    <property type="term" value="P:carbohydrate metabolic process"/>
    <property type="evidence" value="ECO:0007669"/>
    <property type="project" value="InterPro"/>
</dbReference>
<dbReference type="Gene3D" id="2.60.40.1180">
    <property type="entry name" value="Golgi alpha-mannosidase II"/>
    <property type="match status" value="1"/>
</dbReference>
<dbReference type="CDD" id="cd06593">
    <property type="entry name" value="GH31_xylosidase_YicI"/>
    <property type="match status" value="1"/>
</dbReference>
<dbReference type="InterPro" id="IPR048395">
    <property type="entry name" value="Glyco_hydro_31_C"/>
</dbReference>
<accession>A0A401ZSG5</accession>
<proteinExistence type="inferred from homology"/>
<evidence type="ECO:0000256" key="1">
    <source>
        <dbReference type="ARBA" id="ARBA00007806"/>
    </source>
</evidence>
<dbReference type="Proteomes" id="UP000287224">
    <property type="component" value="Unassembled WGS sequence"/>
</dbReference>
<feature type="domain" description="Glycosyl hydrolase family 31 C-terminal" evidence="5">
    <location>
        <begin position="637"/>
        <end position="725"/>
    </location>
</feature>
<dbReference type="PANTHER" id="PTHR43863">
    <property type="entry name" value="HYDROLASE, PUTATIVE (AFU_ORTHOLOGUE AFUA_1G03140)-RELATED"/>
    <property type="match status" value="1"/>
</dbReference>
<protein>
    <submittedName>
        <fullName evidence="6">Alpha-xylosidase</fullName>
    </submittedName>
</protein>
<evidence type="ECO:0000313" key="6">
    <source>
        <dbReference type="EMBL" id="GCE09848.1"/>
    </source>
</evidence>
<organism evidence="6 7">
    <name type="scientific">Dictyobacter aurantiacus</name>
    <dbReference type="NCBI Taxonomy" id="1936993"/>
    <lineage>
        <taxon>Bacteria</taxon>
        <taxon>Bacillati</taxon>
        <taxon>Chloroflexota</taxon>
        <taxon>Ktedonobacteria</taxon>
        <taxon>Ktedonobacterales</taxon>
        <taxon>Dictyobacteraceae</taxon>
        <taxon>Dictyobacter</taxon>
    </lineage>
</organism>
<dbReference type="Pfam" id="PF01055">
    <property type="entry name" value="Glyco_hydro_31_2nd"/>
    <property type="match status" value="1"/>
</dbReference>
<dbReference type="EMBL" id="BIFQ01000002">
    <property type="protein sequence ID" value="GCE09848.1"/>
    <property type="molecule type" value="Genomic_DNA"/>
</dbReference>
<sequence length="817" mass="91437">MQLPSQLIQRLLQTDGKFARQLGTVSAIEGGFQATLGTIPFRNLGDDLRPIILSNESLSDQITSTNVPNRPPDILPFEKHIEEDLALRIEVISPSCVRLRLGPPTQLEQPREFAMLQPDSVAAAPLSSPPGIEAEAETVVVTLAGLRFRLQRDPFAFSITQQDSHYSWSTATDDRDVHGLLCTPPPGIATTSADEKPEAYWTWSLAPDEHLYGLGERFNGFDQRGRNLTLWTQDAWGTTTDAAYKNIPFLLSSEHYGLFFHTPTAVQLRLGTTSGRSARVQVSEEVLDLYVIFGETPKSILTGYTMLTGRATMIPRWAFGVWLSRCRYQNRAEVEEVARRLREEEVPCDVLHLDPAWLERPNLSCDFVPSDENFPDLPEMIRQLDQQGFKISLWELPYVSSHARRFQEAKDAGYFLKDASGEPISGDFGSPPADGNVRAILDFTNPAARSWWQDLHRPLLQAGVACFKTDFGEAVPREARAHNGMDGATLHNLYPLLYNEAVHEVILEENGQPGMIWGRSGWAGIQRHPAQWGGDPKTDAWSMRTTLRGGLSYALSAPGIWSHDIGGFYGPSPSPELYIRWTQFGMLSPLTRAHGTTPREPWEFGEEALANFKRYARLRIRLNPYLYSLAWQTHKAGLPMLRPLLLEFPNDPGTALIDDSYMLGDSLLVAPIFSEDREPVARNLYLPQGEWIDFWTDERLTGGRYITRQAPLDTIPLYVKAGSILPLGPEIQFIGSNVPNDITLEVYPGTETTASIVWDHQGSATSLELSQLVDQQWQLTIDGQRPCNWTIRWHINGGISETRLAHSASATVSSEQP</sequence>
<dbReference type="GO" id="GO:0030246">
    <property type="term" value="F:carbohydrate binding"/>
    <property type="evidence" value="ECO:0007669"/>
    <property type="project" value="InterPro"/>
</dbReference>
<keyword evidence="7" id="KW-1185">Reference proteome</keyword>
<evidence type="ECO:0000259" key="3">
    <source>
        <dbReference type="Pfam" id="PF01055"/>
    </source>
</evidence>
<dbReference type="OrthoDB" id="176168at2"/>
<keyword evidence="2" id="KW-0326">Glycosidase</keyword>
<dbReference type="SUPFAM" id="SSF74650">
    <property type="entry name" value="Galactose mutarotase-like"/>
    <property type="match status" value="1"/>
</dbReference>
<comment type="caution">
    <text evidence="6">The sequence shown here is derived from an EMBL/GenBank/DDBJ whole genome shotgun (WGS) entry which is preliminary data.</text>
</comment>
<dbReference type="AlphaFoldDB" id="A0A401ZSG5"/>
<keyword evidence="2" id="KW-0378">Hydrolase</keyword>
<dbReference type="Pfam" id="PF21365">
    <property type="entry name" value="Glyco_hydro_31_3rd"/>
    <property type="match status" value="1"/>
</dbReference>
<feature type="domain" description="Glycoside hydrolase family 31 N-terminal" evidence="4">
    <location>
        <begin position="87"/>
        <end position="266"/>
    </location>
</feature>
<name>A0A401ZSG5_9CHLR</name>
<dbReference type="SUPFAM" id="SSF51445">
    <property type="entry name" value="(Trans)glycosidases"/>
    <property type="match status" value="1"/>
</dbReference>
<dbReference type="Gene3D" id="3.20.20.80">
    <property type="entry name" value="Glycosidases"/>
    <property type="match status" value="1"/>
</dbReference>
<dbReference type="Gene3D" id="2.60.40.1760">
    <property type="entry name" value="glycosyl hydrolase (family 31)"/>
    <property type="match status" value="1"/>
</dbReference>
<dbReference type="InterPro" id="IPR017853">
    <property type="entry name" value="GH"/>
</dbReference>